<dbReference type="Gene3D" id="3.20.20.100">
    <property type="entry name" value="NADP-dependent oxidoreductase domain"/>
    <property type="match status" value="1"/>
</dbReference>
<feature type="signal peptide" evidence="1">
    <location>
        <begin position="1"/>
        <end position="20"/>
    </location>
</feature>
<feature type="chain" id="PRO_5021259947" evidence="1">
    <location>
        <begin position="21"/>
        <end position="297"/>
    </location>
</feature>
<gene>
    <name evidence="3" type="ORF">EZ313_06585</name>
</gene>
<proteinExistence type="predicted"/>
<comment type="caution">
    <text evidence="3">The sequence shown here is derived from an EMBL/GenBank/DDBJ whole genome shotgun (WGS) entry which is preliminary data.</text>
</comment>
<dbReference type="SUPFAM" id="SSF51430">
    <property type="entry name" value="NAD(P)-linked oxidoreductase"/>
    <property type="match status" value="1"/>
</dbReference>
<dbReference type="AlphaFoldDB" id="A0A4Z0C3Q6"/>
<feature type="domain" description="NADP-dependent oxidoreductase" evidence="2">
    <location>
        <begin position="41"/>
        <end position="287"/>
    </location>
</feature>
<keyword evidence="1" id="KW-0732">Signal</keyword>
<evidence type="ECO:0000313" key="4">
    <source>
        <dbReference type="Proteomes" id="UP000298180"/>
    </source>
</evidence>
<dbReference type="CDD" id="cd19095">
    <property type="entry name" value="AKR_PA4992-like"/>
    <property type="match status" value="1"/>
</dbReference>
<protein>
    <submittedName>
        <fullName evidence="3">Aldo/keto reductase</fullName>
    </submittedName>
</protein>
<name>A0A4Z0C3Q6_9BURK</name>
<dbReference type="Proteomes" id="UP000298180">
    <property type="component" value="Unassembled WGS sequence"/>
</dbReference>
<organism evidence="3 4">
    <name type="scientific">Ramlibacter henchirensis</name>
    <dbReference type="NCBI Taxonomy" id="204072"/>
    <lineage>
        <taxon>Bacteria</taxon>
        <taxon>Pseudomonadati</taxon>
        <taxon>Pseudomonadota</taxon>
        <taxon>Betaproteobacteria</taxon>
        <taxon>Burkholderiales</taxon>
        <taxon>Comamonadaceae</taxon>
        <taxon>Ramlibacter</taxon>
    </lineage>
</organism>
<dbReference type="InterPro" id="IPR036812">
    <property type="entry name" value="NAD(P)_OxRdtase_dom_sf"/>
</dbReference>
<sequence>MHRRTVLQLLGLATTGAATANSPATPLTKPIPSSGEQIPVVGLGTWITFNVGRDPQGRQQCAEVMRAFFAAGGRLIDSSPMYGSSQPVIGEGLQKLGMPRSLFSAEKVWTSSDGAAQIEASRKLWQVPRFDLLQVHNLLDWEEQLPLLQEMKKAGRVRYVGITTSEGRRHRDFEQVMRAHRLDFIQLTYNPVDREAEQRLLPLARERGIAVLANRPFQEGALTRKLQRHTLPPWASEIGCTSWAQLILKHIVTHPAVTCAIPATSSVAHVRENMAAASGPMPDEAFRRRIADHIGKL</sequence>
<evidence type="ECO:0000313" key="3">
    <source>
        <dbReference type="EMBL" id="TFZ06307.1"/>
    </source>
</evidence>
<dbReference type="InterPro" id="IPR053135">
    <property type="entry name" value="AKR2_Oxidoreductase"/>
</dbReference>
<dbReference type="EMBL" id="SMLM01000001">
    <property type="protein sequence ID" value="TFZ06307.1"/>
    <property type="molecule type" value="Genomic_DNA"/>
</dbReference>
<keyword evidence="4" id="KW-1185">Reference proteome</keyword>
<dbReference type="InterPro" id="IPR023210">
    <property type="entry name" value="NADP_OxRdtase_dom"/>
</dbReference>
<evidence type="ECO:0000259" key="2">
    <source>
        <dbReference type="Pfam" id="PF00248"/>
    </source>
</evidence>
<dbReference type="PANTHER" id="PTHR43312">
    <property type="entry name" value="D-THREO-ALDOSE 1-DEHYDROGENASE"/>
    <property type="match status" value="1"/>
</dbReference>
<dbReference type="Pfam" id="PF00248">
    <property type="entry name" value="Aldo_ket_red"/>
    <property type="match status" value="1"/>
</dbReference>
<reference evidence="3 4" key="1">
    <citation type="submission" date="2019-03" db="EMBL/GenBank/DDBJ databases">
        <title>Ramlibacter henchirensis DSM 14656, whole genome shotgun sequence.</title>
        <authorList>
            <person name="Zhang X."/>
            <person name="Feng G."/>
            <person name="Zhu H."/>
        </authorList>
    </citation>
    <scope>NUCLEOTIDE SEQUENCE [LARGE SCALE GENOMIC DNA]</scope>
    <source>
        <strain evidence="3 4">DSM 14656</strain>
    </source>
</reference>
<evidence type="ECO:0000256" key="1">
    <source>
        <dbReference type="SAM" id="SignalP"/>
    </source>
</evidence>
<dbReference type="RefSeq" id="WP_135262394.1">
    <property type="nucleotide sequence ID" value="NZ_SMLM01000001.1"/>
</dbReference>
<dbReference type="PANTHER" id="PTHR43312:SF1">
    <property type="entry name" value="NADP-DEPENDENT OXIDOREDUCTASE DOMAIN-CONTAINING PROTEIN"/>
    <property type="match status" value="1"/>
</dbReference>
<accession>A0A4Z0C3Q6</accession>
<dbReference type="OrthoDB" id="8563187at2"/>